<protein>
    <recommendedName>
        <fullName evidence="4">ATPase F1/V1/A1 complex alpha/beta subunit N-terminal domain-containing protein</fullName>
    </recommendedName>
</protein>
<keyword evidence="3" id="KW-0406">Ion transport</keyword>
<reference evidence="5 6" key="2">
    <citation type="journal article" date="2017" name="Genome Biol.">
        <title>New reference genome sequences of hot pepper reveal the massive evolution of plant disease-resistance genes by retroduplication.</title>
        <authorList>
            <person name="Kim S."/>
            <person name="Park J."/>
            <person name="Yeom S.I."/>
            <person name="Kim Y.M."/>
            <person name="Seo E."/>
            <person name="Kim K.T."/>
            <person name="Kim M.S."/>
            <person name="Lee J.M."/>
            <person name="Cheong K."/>
            <person name="Shin H.S."/>
            <person name="Kim S.B."/>
            <person name="Han K."/>
            <person name="Lee J."/>
            <person name="Park M."/>
            <person name="Lee H.A."/>
            <person name="Lee H.Y."/>
            <person name="Lee Y."/>
            <person name="Oh S."/>
            <person name="Lee J.H."/>
            <person name="Choi E."/>
            <person name="Choi E."/>
            <person name="Lee S.E."/>
            <person name="Jeon J."/>
            <person name="Kim H."/>
            <person name="Choi G."/>
            <person name="Song H."/>
            <person name="Lee J."/>
            <person name="Lee S.C."/>
            <person name="Kwon J.K."/>
            <person name="Lee H.Y."/>
            <person name="Koo N."/>
            <person name="Hong Y."/>
            <person name="Kim R.W."/>
            <person name="Kang W.H."/>
            <person name="Huh J.H."/>
            <person name="Kang B.C."/>
            <person name="Yang T.J."/>
            <person name="Lee Y.H."/>
            <person name="Bennetzen J.L."/>
            <person name="Choi D."/>
        </authorList>
    </citation>
    <scope>NUCLEOTIDE SEQUENCE [LARGE SCALE GENOMIC DNA]</scope>
    <source>
        <strain evidence="6">cv. CM334</strain>
    </source>
</reference>
<dbReference type="GO" id="GO:0045259">
    <property type="term" value="C:proton-transporting ATP synthase complex"/>
    <property type="evidence" value="ECO:0007669"/>
    <property type="project" value="InterPro"/>
</dbReference>
<dbReference type="PANTHER" id="PTHR48082">
    <property type="entry name" value="ATP SYNTHASE SUBUNIT ALPHA, MITOCHONDRIAL"/>
    <property type="match status" value="1"/>
</dbReference>
<name>A0A2G2YWM7_CAPAN</name>
<dbReference type="InterPro" id="IPR036121">
    <property type="entry name" value="ATPase_F1/V1/A1_a/bsu_N_sf"/>
</dbReference>
<sequence length="208" mass="23062">MWLVVAIDVVVGLSRVEVHEFLFCNTLGVVRLHENQTLIVSTQALVVPLDYKIDSSHKNDLCPSSASTYNLNKVLLSSDKSIHTLVDPCENQGESMLACELPTTSGGMYDDLENEGMDSRSNPFQERKDDTSQMDIIAFDTIIRVDEIDRVVSVGDRIACVYGLNEIQAGKMVEFASVVKGILLNLENENEGIVVFDSDTVKTEQNFI</sequence>
<dbReference type="STRING" id="4072.A0A2G2YWM7"/>
<dbReference type="Pfam" id="PF02874">
    <property type="entry name" value="ATP-synt_ab_N"/>
    <property type="match status" value="1"/>
</dbReference>
<evidence type="ECO:0000256" key="1">
    <source>
        <dbReference type="ARBA" id="ARBA00008936"/>
    </source>
</evidence>
<dbReference type="GO" id="GO:0005524">
    <property type="term" value="F:ATP binding"/>
    <property type="evidence" value="ECO:0007669"/>
    <property type="project" value="UniProtKB-KW"/>
</dbReference>
<dbReference type="AlphaFoldDB" id="A0A2G2YWM7"/>
<evidence type="ECO:0000256" key="3">
    <source>
        <dbReference type="ARBA" id="ARBA00022781"/>
    </source>
</evidence>
<comment type="similarity">
    <text evidence="1">Belongs to the ATPase alpha/beta chains family.</text>
</comment>
<dbReference type="SUPFAM" id="SSF50615">
    <property type="entry name" value="N-terminal domain of alpha and beta subunits of F1 ATP synthase"/>
    <property type="match status" value="1"/>
</dbReference>
<comment type="caution">
    <text evidence="5">The sequence shown here is derived from an EMBL/GenBank/DDBJ whole genome shotgun (WGS) entry which is preliminary data.</text>
</comment>
<keyword evidence="3" id="KW-0375">Hydrogen ion transport</keyword>
<dbReference type="Gene3D" id="2.40.30.20">
    <property type="match status" value="1"/>
</dbReference>
<evidence type="ECO:0000313" key="6">
    <source>
        <dbReference type="Proteomes" id="UP000222542"/>
    </source>
</evidence>
<dbReference type="InterPro" id="IPR005294">
    <property type="entry name" value="ATP_synth_F1_asu"/>
</dbReference>
<accession>A0A2G2YWM7</accession>
<keyword evidence="6" id="KW-1185">Reference proteome</keyword>
<proteinExistence type="inferred from homology"/>
<dbReference type="GO" id="GO:0046933">
    <property type="term" value="F:proton-transporting ATP synthase activity, rotational mechanism"/>
    <property type="evidence" value="ECO:0007669"/>
    <property type="project" value="InterPro"/>
</dbReference>
<dbReference type="PANTHER" id="PTHR48082:SF2">
    <property type="entry name" value="ATP SYNTHASE SUBUNIT ALPHA, MITOCHONDRIAL"/>
    <property type="match status" value="1"/>
</dbReference>
<evidence type="ECO:0000256" key="2">
    <source>
        <dbReference type="ARBA" id="ARBA00022448"/>
    </source>
</evidence>
<dbReference type="InterPro" id="IPR004100">
    <property type="entry name" value="ATPase_F1/V1/A1_a/bsu_N"/>
</dbReference>
<organism evidence="5 6">
    <name type="scientific">Capsicum annuum</name>
    <name type="common">Capsicum pepper</name>
    <dbReference type="NCBI Taxonomy" id="4072"/>
    <lineage>
        <taxon>Eukaryota</taxon>
        <taxon>Viridiplantae</taxon>
        <taxon>Streptophyta</taxon>
        <taxon>Embryophyta</taxon>
        <taxon>Tracheophyta</taxon>
        <taxon>Spermatophyta</taxon>
        <taxon>Magnoliopsida</taxon>
        <taxon>eudicotyledons</taxon>
        <taxon>Gunneridae</taxon>
        <taxon>Pentapetalae</taxon>
        <taxon>asterids</taxon>
        <taxon>lamiids</taxon>
        <taxon>Solanales</taxon>
        <taxon>Solanaceae</taxon>
        <taxon>Solanoideae</taxon>
        <taxon>Capsiceae</taxon>
        <taxon>Capsicum</taxon>
    </lineage>
</organism>
<evidence type="ECO:0000259" key="4">
    <source>
        <dbReference type="Pfam" id="PF02874"/>
    </source>
</evidence>
<dbReference type="EMBL" id="AYRZ02000008">
    <property type="protein sequence ID" value="PHT74168.1"/>
    <property type="molecule type" value="Genomic_DNA"/>
</dbReference>
<feature type="domain" description="ATPase F1/V1/A1 complex alpha/beta subunit N-terminal" evidence="4">
    <location>
        <begin position="150"/>
        <end position="199"/>
    </location>
</feature>
<dbReference type="Gramene" id="PHT74168">
    <property type="protein sequence ID" value="PHT74168"/>
    <property type="gene ID" value="T459_21445"/>
</dbReference>
<evidence type="ECO:0000313" key="5">
    <source>
        <dbReference type="EMBL" id="PHT74168.1"/>
    </source>
</evidence>
<reference evidence="5 6" key="1">
    <citation type="journal article" date="2014" name="Nat. Genet.">
        <title>Genome sequence of the hot pepper provides insights into the evolution of pungency in Capsicum species.</title>
        <authorList>
            <person name="Kim S."/>
            <person name="Park M."/>
            <person name="Yeom S.I."/>
            <person name="Kim Y.M."/>
            <person name="Lee J.M."/>
            <person name="Lee H.A."/>
            <person name="Seo E."/>
            <person name="Choi J."/>
            <person name="Cheong K."/>
            <person name="Kim K.T."/>
            <person name="Jung K."/>
            <person name="Lee G.W."/>
            <person name="Oh S.K."/>
            <person name="Bae C."/>
            <person name="Kim S.B."/>
            <person name="Lee H.Y."/>
            <person name="Kim S.Y."/>
            <person name="Kim M.S."/>
            <person name="Kang B.C."/>
            <person name="Jo Y.D."/>
            <person name="Yang H.B."/>
            <person name="Jeong H.J."/>
            <person name="Kang W.H."/>
            <person name="Kwon J.K."/>
            <person name="Shin C."/>
            <person name="Lim J.Y."/>
            <person name="Park J.H."/>
            <person name="Huh J.H."/>
            <person name="Kim J.S."/>
            <person name="Kim B.D."/>
            <person name="Cohen O."/>
            <person name="Paran I."/>
            <person name="Suh M.C."/>
            <person name="Lee S.B."/>
            <person name="Kim Y.K."/>
            <person name="Shin Y."/>
            <person name="Noh S.J."/>
            <person name="Park J."/>
            <person name="Seo Y.S."/>
            <person name="Kwon S.Y."/>
            <person name="Kim H.A."/>
            <person name="Park J.M."/>
            <person name="Kim H.J."/>
            <person name="Choi S.B."/>
            <person name="Bosland P.W."/>
            <person name="Reeves G."/>
            <person name="Jo S.H."/>
            <person name="Lee B.W."/>
            <person name="Cho H.T."/>
            <person name="Choi H.S."/>
            <person name="Lee M.S."/>
            <person name="Yu Y."/>
            <person name="Do Choi Y."/>
            <person name="Park B.S."/>
            <person name="van Deynze A."/>
            <person name="Ashrafi H."/>
            <person name="Hill T."/>
            <person name="Kim W.T."/>
            <person name="Pai H.S."/>
            <person name="Ahn H.K."/>
            <person name="Yeam I."/>
            <person name="Giovannoni J.J."/>
            <person name="Rose J.K."/>
            <person name="Sorensen I."/>
            <person name="Lee S.J."/>
            <person name="Kim R.W."/>
            <person name="Choi I.Y."/>
            <person name="Choi B.S."/>
            <person name="Lim J.S."/>
            <person name="Lee Y.H."/>
            <person name="Choi D."/>
        </authorList>
    </citation>
    <scope>NUCLEOTIDE SEQUENCE [LARGE SCALE GENOMIC DNA]</scope>
    <source>
        <strain evidence="6">cv. CM334</strain>
    </source>
</reference>
<dbReference type="Proteomes" id="UP000222542">
    <property type="component" value="Unassembled WGS sequence"/>
</dbReference>
<dbReference type="InterPro" id="IPR023366">
    <property type="entry name" value="ATP_synth_asu-like_sf"/>
</dbReference>
<gene>
    <name evidence="5" type="ORF">T459_21445</name>
</gene>
<keyword evidence="2" id="KW-0813">Transport</keyword>